<name>A0A8J3QNX6_9ACTN</name>
<evidence type="ECO:0000256" key="1">
    <source>
        <dbReference type="ARBA" id="ARBA00023002"/>
    </source>
</evidence>
<dbReference type="InterPro" id="IPR023210">
    <property type="entry name" value="NADP_OxRdtase_dom"/>
</dbReference>
<dbReference type="PANTHER" id="PTHR43364:SF4">
    <property type="entry name" value="NAD(P)-LINKED OXIDOREDUCTASE SUPERFAMILY PROTEIN"/>
    <property type="match status" value="1"/>
</dbReference>
<dbReference type="RefSeq" id="WP_203916731.1">
    <property type="nucleotide sequence ID" value="NZ_BONZ01000013.1"/>
</dbReference>
<dbReference type="FunFam" id="3.20.20.100:FF:000004">
    <property type="entry name" value="Oxidoreductase, aldo/keto reductase"/>
    <property type="match status" value="1"/>
</dbReference>
<dbReference type="GO" id="GO:0016491">
    <property type="term" value="F:oxidoreductase activity"/>
    <property type="evidence" value="ECO:0007669"/>
    <property type="project" value="UniProtKB-KW"/>
</dbReference>
<gene>
    <name evidence="3" type="ORF">Raf01_11990</name>
</gene>
<dbReference type="GO" id="GO:0005829">
    <property type="term" value="C:cytosol"/>
    <property type="evidence" value="ECO:0007669"/>
    <property type="project" value="UniProtKB-ARBA"/>
</dbReference>
<sequence>MEYRFLGATGLKVSELCLGAMTFGREADERTSHQLLDRFVDAGGMFIDTADVYHAGESERIVGRWLKTRSRDDLVIATKVYGAMGTGPNDSGAGRKHIRSAVEASLRRLGTDYIDLYQVHVFDDATPLTETLSTLDQLVTSGKVRFLGASNYTGWQLQKSIDVAMRHGWEPFTCLQPLYNLLDRGTELDLIPVCGNEGVGVIPWSPLRGGWLTGKYHRDMSAPPPDTRVDRAASQGGAEQWAAYANERTWSILDTLRAVAGETGRTLAQVALRWLLQRPAVTAPIIGARNRDQLDDNLGATGWSLSPEQLDRLTSASDRELPYPHSLLGRFRRR</sequence>
<dbReference type="EMBL" id="BONZ01000013">
    <property type="protein sequence ID" value="GIH13027.1"/>
    <property type="molecule type" value="Genomic_DNA"/>
</dbReference>
<evidence type="ECO:0000313" key="3">
    <source>
        <dbReference type="EMBL" id="GIH13027.1"/>
    </source>
</evidence>
<reference evidence="3" key="1">
    <citation type="submission" date="2021-01" db="EMBL/GenBank/DDBJ databases">
        <title>Whole genome shotgun sequence of Rugosimonospora africana NBRC 104875.</title>
        <authorList>
            <person name="Komaki H."/>
            <person name="Tamura T."/>
        </authorList>
    </citation>
    <scope>NUCLEOTIDE SEQUENCE</scope>
    <source>
        <strain evidence="3">NBRC 104875</strain>
    </source>
</reference>
<evidence type="ECO:0000313" key="4">
    <source>
        <dbReference type="Proteomes" id="UP000642748"/>
    </source>
</evidence>
<dbReference type="Proteomes" id="UP000642748">
    <property type="component" value="Unassembled WGS sequence"/>
</dbReference>
<dbReference type="CDD" id="cd19081">
    <property type="entry name" value="AKR_AKR9C1"/>
    <property type="match status" value="1"/>
</dbReference>
<accession>A0A8J3QNX6</accession>
<organism evidence="3 4">
    <name type="scientific">Rugosimonospora africana</name>
    <dbReference type="NCBI Taxonomy" id="556532"/>
    <lineage>
        <taxon>Bacteria</taxon>
        <taxon>Bacillati</taxon>
        <taxon>Actinomycetota</taxon>
        <taxon>Actinomycetes</taxon>
        <taxon>Micromonosporales</taxon>
        <taxon>Micromonosporaceae</taxon>
        <taxon>Rugosimonospora</taxon>
    </lineage>
</organism>
<keyword evidence="4" id="KW-1185">Reference proteome</keyword>
<dbReference type="Gene3D" id="3.20.20.100">
    <property type="entry name" value="NADP-dependent oxidoreductase domain"/>
    <property type="match status" value="1"/>
</dbReference>
<feature type="domain" description="NADP-dependent oxidoreductase" evidence="2">
    <location>
        <begin position="15"/>
        <end position="316"/>
    </location>
</feature>
<dbReference type="InterPro" id="IPR036812">
    <property type="entry name" value="NAD(P)_OxRdtase_dom_sf"/>
</dbReference>
<dbReference type="PRINTS" id="PR00069">
    <property type="entry name" value="ALDKETRDTASE"/>
</dbReference>
<dbReference type="SUPFAM" id="SSF51430">
    <property type="entry name" value="NAD(P)-linked oxidoreductase"/>
    <property type="match status" value="1"/>
</dbReference>
<keyword evidence="1" id="KW-0560">Oxidoreductase</keyword>
<comment type="caution">
    <text evidence="3">The sequence shown here is derived from an EMBL/GenBank/DDBJ whole genome shotgun (WGS) entry which is preliminary data.</text>
</comment>
<dbReference type="AlphaFoldDB" id="A0A8J3QNX6"/>
<protein>
    <submittedName>
        <fullName evidence="3">Oxidoreductase</fullName>
    </submittedName>
</protein>
<dbReference type="Pfam" id="PF00248">
    <property type="entry name" value="Aldo_ket_red"/>
    <property type="match status" value="1"/>
</dbReference>
<dbReference type="PANTHER" id="PTHR43364">
    <property type="entry name" value="NADH-SPECIFIC METHYLGLYOXAL REDUCTASE-RELATED"/>
    <property type="match status" value="1"/>
</dbReference>
<dbReference type="InterPro" id="IPR050523">
    <property type="entry name" value="AKR_Detox_Biosynth"/>
</dbReference>
<dbReference type="InterPro" id="IPR020471">
    <property type="entry name" value="AKR"/>
</dbReference>
<evidence type="ECO:0000259" key="2">
    <source>
        <dbReference type="Pfam" id="PF00248"/>
    </source>
</evidence>
<proteinExistence type="predicted"/>